<evidence type="ECO:0000313" key="2">
    <source>
        <dbReference type="Proteomes" id="UP000316621"/>
    </source>
</evidence>
<evidence type="ECO:0000313" key="1">
    <source>
        <dbReference type="EMBL" id="RZC61543.1"/>
    </source>
</evidence>
<reference evidence="1 2" key="1">
    <citation type="journal article" date="2018" name="Science">
        <title>The opium poppy genome and morphinan production.</title>
        <authorList>
            <person name="Guo L."/>
            <person name="Winzer T."/>
            <person name="Yang X."/>
            <person name="Li Y."/>
            <person name="Ning Z."/>
            <person name="He Z."/>
            <person name="Teodor R."/>
            <person name="Lu Y."/>
            <person name="Bowser T.A."/>
            <person name="Graham I.A."/>
            <person name="Ye K."/>
        </authorList>
    </citation>
    <scope>NUCLEOTIDE SEQUENCE [LARGE SCALE GENOMIC DNA]</scope>
    <source>
        <strain evidence="2">cv. HN1</strain>
        <tissue evidence="1">Leaves</tissue>
    </source>
</reference>
<protein>
    <submittedName>
        <fullName evidence="1">Uncharacterized protein</fullName>
    </submittedName>
</protein>
<dbReference type="Gramene" id="RZC61543">
    <property type="protein sequence ID" value="RZC61543"/>
    <property type="gene ID" value="C5167_023295"/>
</dbReference>
<keyword evidence="2" id="KW-1185">Reference proteome</keyword>
<gene>
    <name evidence="1" type="ORF">C5167_023295</name>
</gene>
<name>A0A4Y7JKD7_PAPSO</name>
<proteinExistence type="predicted"/>
<dbReference type="Proteomes" id="UP000316621">
    <property type="component" value="Chromosome 5"/>
</dbReference>
<organism evidence="1 2">
    <name type="scientific">Papaver somniferum</name>
    <name type="common">Opium poppy</name>
    <dbReference type="NCBI Taxonomy" id="3469"/>
    <lineage>
        <taxon>Eukaryota</taxon>
        <taxon>Viridiplantae</taxon>
        <taxon>Streptophyta</taxon>
        <taxon>Embryophyta</taxon>
        <taxon>Tracheophyta</taxon>
        <taxon>Spermatophyta</taxon>
        <taxon>Magnoliopsida</taxon>
        <taxon>Ranunculales</taxon>
        <taxon>Papaveraceae</taxon>
        <taxon>Papaveroideae</taxon>
        <taxon>Papaver</taxon>
    </lineage>
</organism>
<dbReference type="AlphaFoldDB" id="A0A4Y7JKD7"/>
<dbReference type="EMBL" id="CM010719">
    <property type="protein sequence ID" value="RZC61543.1"/>
    <property type="molecule type" value="Genomic_DNA"/>
</dbReference>
<sequence>MHMAAKGTILDALCVGSYWLHFYDDVKIKNAIHIDEKNIKRYSCDNICFIVLLFSYHLKLRQSVLYCAKVARATPYDPLLNWPFRHYRRHSPRLPTAKLGIQVVQLLISLNRRSMINIFIPAVNDMASMFTLCRNNDTH</sequence>
<accession>A0A4Y7JKD7</accession>